<feature type="region of interest" description="Disordered" evidence="1">
    <location>
        <begin position="25"/>
        <end position="101"/>
    </location>
</feature>
<dbReference type="AlphaFoldDB" id="A0A183AYG4"/>
<feature type="region of interest" description="Disordered" evidence="1">
    <location>
        <begin position="233"/>
        <end position="298"/>
    </location>
</feature>
<gene>
    <name evidence="2" type="ORF">ECPE_LOCUS11999</name>
</gene>
<dbReference type="EMBL" id="UZAN01051956">
    <property type="protein sequence ID" value="VDP89215.1"/>
    <property type="molecule type" value="Genomic_DNA"/>
</dbReference>
<feature type="compositionally biased region" description="Low complexity" evidence="1">
    <location>
        <begin position="92"/>
        <end position="101"/>
    </location>
</feature>
<accession>A0A183AYG4</accession>
<keyword evidence="3" id="KW-1185">Reference proteome</keyword>
<sequence length="322" mass="32519">MTTVFLSIFYLASDSFCIDIHRSGKSGPDSGAHHYPRHRTTSSGSTASQGGTPGYGPTLDELESGSGAGSTLGTDETIVGPTSTDRGSPHTGSDMSGQSSGGSWSSGLMGWMGSTLKAYSSYLPHQVSEIFAQDRAFAYCHLPTNHGGLFWSGAGRGSPVGAAAVGGDGSAGGTHGIQPGVPQNLGLHKVAAVVFYQNQPRLIVAGLDGFVHTFAIDPVNGGEATLLRTQRLLSPNPQSGSGSRPLGQGTGSPSHSPGEDDSTIAGPQLTGGPHHPGVYITPAPRTPTNVAAGSTTTSGRAATFAAAVATGTSPTEGTDARF</sequence>
<organism evidence="4">
    <name type="scientific">Echinostoma caproni</name>
    <dbReference type="NCBI Taxonomy" id="27848"/>
    <lineage>
        <taxon>Eukaryota</taxon>
        <taxon>Metazoa</taxon>
        <taxon>Spiralia</taxon>
        <taxon>Lophotrochozoa</taxon>
        <taxon>Platyhelminthes</taxon>
        <taxon>Trematoda</taxon>
        <taxon>Digenea</taxon>
        <taxon>Plagiorchiida</taxon>
        <taxon>Echinostomata</taxon>
        <taxon>Echinostomatoidea</taxon>
        <taxon>Echinostomatidae</taxon>
        <taxon>Echinostoma</taxon>
    </lineage>
</organism>
<dbReference type="Proteomes" id="UP000272942">
    <property type="component" value="Unassembled WGS sequence"/>
</dbReference>
<name>A0A183AYG4_9TREM</name>
<feature type="compositionally biased region" description="Low complexity" evidence="1">
    <location>
        <begin position="41"/>
        <end position="50"/>
    </location>
</feature>
<reference evidence="2 3" key="2">
    <citation type="submission" date="2018-11" db="EMBL/GenBank/DDBJ databases">
        <authorList>
            <consortium name="Pathogen Informatics"/>
        </authorList>
    </citation>
    <scope>NUCLEOTIDE SEQUENCE [LARGE SCALE GENOMIC DNA]</scope>
    <source>
        <strain evidence="2 3">Egypt</strain>
    </source>
</reference>
<feature type="compositionally biased region" description="Polar residues" evidence="1">
    <location>
        <begin position="233"/>
        <end position="242"/>
    </location>
</feature>
<evidence type="ECO:0000256" key="1">
    <source>
        <dbReference type="SAM" id="MobiDB-lite"/>
    </source>
</evidence>
<reference evidence="4" key="1">
    <citation type="submission" date="2016-06" db="UniProtKB">
        <authorList>
            <consortium name="WormBaseParasite"/>
        </authorList>
    </citation>
    <scope>IDENTIFICATION</scope>
</reference>
<evidence type="ECO:0000313" key="2">
    <source>
        <dbReference type="EMBL" id="VDP89215.1"/>
    </source>
</evidence>
<protein>
    <submittedName>
        <fullName evidence="4">BCAS3 domain-containing protein</fullName>
    </submittedName>
</protein>
<proteinExistence type="predicted"/>
<evidence type="ECO:0000313" key="3">
    <source>
        <dbReference type="Proteomes" id="UP000272942"/>
    </source>
</evidence>
<dbReference type="OrthoDB" id="1667587at2759"/>
<dbReference type="WBParaSite" id="ECPE_0001203401-mRNA-1">
    <property type="protein sequence ID" value="ECPE_0001203401-mRNA-1"/>
    <property type="gene ID" value="ECPE_0001203401"/>
</dbReference>
<feature type="compositionally biased region" description="Polar residues" evidence="1">
    <location>
        <begin position="69"/>
        <end position="86"/>
    </location>
</feature>
<evidence type="ECO:0000313" key="4">
    <source>
        <dbReference type="WBParaSite" id="ECPE_0001203401-mRNA-1"/>
    </source>
</evidence>